<keyword evidence="4 6" id="KW-0378">Hydrolase</keyword>
<protein>
    <recommendedName>
        <fullName evidence="6">Carboxypeptidase</fullName>
        <ecNumber evidence="6">3.4.16.-</ecNumber>
    </recommendedName>
</protein>
<dbReference type="eggNOG" id="KOG1282">
    <property type="taxonomic scope" value="Eukaryota"/>
</dbReference>
<dbReference type="GO" id="GO:0004185">
    <property type="term" value="F:serine-type carboxypeptidase activity"/>
    <property type="evidence" value="ECO:0007669"/>
    <property type="project" value="UniProtKB-UniRule"/>
</dbReference>
<keyword evidence="5" id="KW-0325">Glycoprotein</keyword>
<dbReference type="EMBL" id="GL883120">
    <property type="protein sequence ID" value="EGG04097.1"/>
    <property type="molecule type" value="Genomic_DNA"/>
</dbReference>
<dbReference type="InParanoid" id="F4RU10"/>
<evidence type="ECO:0000256" key="4">
    <source>
        <dbReference type="ARBA" id="ARBA00022801"/>
    </source>
</evidence>
<evidence type="ECO:0000313" key="7">
    <source>
        <dbReference type="EMBL" id="EGG04097.1"/>
    </source>
</evidence>
<dbReference type="Pfam" id="PF00450">
    <property type="entry name" value="Peptidase_S10"/>
    <property type="match status" value="1"/>
</dbReference>
<evidence type="ECO:0000256" key="6">
    <source>
        <dbReference type="RuleBase" id="RU361156"/>
    </source>
</evidence>
<dbReference type="PANTHER" id="PTHR11802">
    <property type="entry name" value="SERINE PROTEASE FAMILY S10 SERINE CARBOXYPEPTIDASE"/>
    <property type="match status" value="1"/>
</dbReference>
<keyword evidence="2 6" id="KW-0121">Carboxypeptidase</keyword>
<dbReference type="PANTHER" id="PTHR11802:SF64">
    <property type="entry name" value="CARBOXYPEPTIDASE"/>
    <property type="match status" value="1"/>
</dbReference>
<organism evidence="8">
    <name type="scientific">Melampsora larici-populina (strain 98AG31 / pathotype 3-4-7)</name>
    <name type="common">Poplar leaf rust fungus</name>
    <dbReference type="NCBI Taxonomy" id="747676"/>
    <lineage>
        <taxon>Eukaryota</taxon>
        <taxon>Fungi</taxon>
        <taxon>Dikarya</taxon>
        <taxon>Basidiomycota</taxon>
        <taxon>Pucciniomycotina</taxon>
        <taxon>Pucciniomycetes</taxon>
        <taxon>Pucciniales</taxon>
        <taxon>Melampsoraceae</taxon>
        <taxon>Melampsora</taxon>
    </lineage>
</organism>
<dbReference type="VEuPathDB" id="FungiDB:MELLADRAFT_123591"/>
<keyword evidence="6" id="KW-0732">Signal</keyword>
<reference evidence="8" key="1">
    <citation type="journal article" date="2011" name="Proc. Natl. Acad. Sci. U.S.A.">
        <title>Obligate biotrophy features unraveled by the genomic analysis of rust fungi.</title>
        <authorList>
            <person name="Duplessis S."/>
            <person name="Cuomo C.A."/>
            <person name="Lin Y.-C."/>
            <person name="Aerts A."/>
            <person name="Tisserant E."/>
            <person name="Veneault-Fourrey C."/>
            <person name="Joly D.L."/>
            <person name="Hacquard S."/>
            <person name="Amselem J."/>
            <person name="Cantarel B.L."/>
            <person name="Chiu R."/>
            <person name="Coutinho P.M."/>
            <person name="Feau N."/>
            <person name="Field M."/>
            <person name="Frey P."/>
            <person name="Gelhaye E."/>
            <person name="Goldberg J."/>
            <person name="Grabherr M.G."/>
            <person name="Kodira C.D."/>
            <person name="Kohler A."/>
            <person name="Kuees U."/>
            <person name="Lindquist E.A."/>
            <person name="Lucas S.M."/>
            <person name="Mago R."/>
            <person name="Mauceli E."/>
            <person name="Morin E."/>
            <person name="Murat C."/>
            <person name="Pangilinan J.L."/>
            <person name="Park R."/>
            <person name="Pearson M."/>
            <person name="Quesneville H."/>
            <person name="Rouhier N."/>
            <person name="Sakthikumar S."/>
            <person name="Salamov A.A."/>
            <person name="Schmutz J."/>
            <person name="Selles B."/>
            <person name="Shapiro H."/>
            <person name="Tanguay P."/>
            <person name="Tuskan G.A."/>
            <person name="Henrissat B."/>
            <person name="Van de Peer Y."/>
            <person name="Rouze P."/>
            <person name="Ellis J.G."/>
            <person name="Dodds P.N."/>
            <person name="Schein J.E."/>
            <person name="Zhong S."/>
            <person name="Hamelin R.C."/>
            <person name="Grigoriev I.V."/>
            <person name="Szabo L.J."/>
            <person name="Martin F."/>
        </authorList>
    </citation>
    <scope>NUCLEOTIDE SEQUENCE [LARGE SCALE GENOMIC DNA]</scope>
    <source>
        <strain evidence="8">98AG31 / pathotype 3-4-7</strain>
    </source>
</reference>
<dbReference type="InterPro" id="IPR001563">
    <property type="entry name" value="Peptidase_S10"/>
</dbReference>
<keyword evidence="8" id="KW-1185">Reference proteome</keyword>
<feature type="signal peptide" evidence="6">
    <location>
        <begin position="1"/>
        <end position="20"/>
    </location>
</feature>
<dbReference type="OrthoDB" id="443318at2759"/>
<accession>F4RU10</accession>
<proteinExistence type="inferred from homology"/>
<evidence type="ECO:0000256" key="2">
    <source>
        <dbReference type="ARBA" id="ARBA00022645"/>
    </source>
</evidence>
<evidence type="ECO:0000256" key="3">
    <source>
        <dbReference type="ARBA" id="ARBA00022670"/>
    </source>
</evidence>
<dbReference type="PRINTS" id="PR00724">
    <property type="entry name" value="CRBOXYPTASEC"/>
</dbReference>
<dbReference type="Gene3D" id="1.10.287.410">
    <property type="match status" value="1"/>
</dbReference>
<dbReference type="SUPFAM" id="SSF53474">
    <property type="entry name" value="alpha/beta-Hydrolases"/>
    <property type="match status" value="1"/>
</dbReference>
<dbReference type="InterPro" id="IPR029058">
    <property type="entry name" value="AB_hydrolase_fold"/>
</dbReference>
<evidence type="ECO:0000313" key="8">
    <source>
        <dbReference type="Proteomes" id="UP000001072"/>
    </source>
</evidence>
<name>F4RU10_MELLP</name>
<sequence>MRLVFLVLVITSSLSTQVSCRVLSDLLPGLIPAWKIRLHHQGESSSAQDDVVYRPSMFPETPISLSTHQRNSNLRLRYVRNSGVCETRRGVQTYSGYIPNDRNQSMFFWLFEARNNPDTAPLVVFLNGGPGSSSMLGLFQENGPCWIKRDSSGLEDNIYSWSESANMLYLDQPIGTGFSFGTTNVSTSLEAAVSVYNALQLFYSDPIFSKFVGREFGLWTESYGGHYGPVMVDLFLNMNSRVSQTGNFIIPIKTLGIGNGLTSPLAQYPKYTTYADTNPYRRIISTDEIKNLTKLYESPGGCKSLIVECQKTLKKTRCSNAQEVCNNNILIPAAGNASYYDVRNNDPDPYPPSLEPLLTNQGFQRAIGAEMNWTESSDLVYDNFFESGDWMMDSAPQLVRAIDAGIRTLIYAGDADYIVNYMGVEAIMDNLNTKFSDKYRQQKFSEWVIDGEVAGIYKNAGTLSYIRVFGAGHKVPAYGKGKLARGQAALLFFQQTIAGQSISSSPLDLGDHENPGDTSFLDIGL</sequence>
<dbReference type="KEGG" id="mlr:MELLADRAFT_123591"/>
<feature type="chain" id="PRO_5006524528" description="Carboxypeptidase" evidence="6">
    <location>
        <begin position="21"/>
        <end position="525"/>
    </location>
</feature>
<evidence type="ECO:0000256" key="1">
    <source>
        <dbReference type="ARBA" id="ARBA00009431"/>
    </source>
</evidence>
<evidence type="ECO:0000256" key="5">
    <source>
        <dbReference type="ARBA" id="ARBA00023180"/>
    </source>
</evidence>
<dbReference type="GO" id="GO:0006508">
    <property type="term" value="P:proteolysis"/>
    <property type="evidence" value="ECO:0007669"/>
    <property type="project" value="UniProtKB-KW"/>
</dbReference>
<dbReference type="HOGENOM" id="CLU_008523_10_3_1"/>
<comment type="similarity">
    <text evidence="1 6">Belongs to the peptidase S10 family.</text>
</comment>
<dbReference type="GeneID" id="18926426"/>
<dbReference type="AlphaFoldDB" id="F4RU10"/>
<dbReference type="InterPro" id="IPR018202">
    <property type="entry name" value="Ser_caboxypep_ser_AS"/>
</dbReference>
<dbReference type="EC" id="3.4.16.-" evidence="6"/>
<dbReference type="PROSITE" id="PS00131">
    <property type="entry name" value="CARBOXYPEPT_SER_SER"/>
    <property type="match status" value="1"/>
</dbReference>
<keyword evidence="3 6" id="KW-0645">Protease</keyword>
<dbReference type="Gene3D" id="3.40.50.1820">
    <property type="entry name" value="alpha/beta hydrolase"/>
    <property type="match status" value="1"/>
</dbReference>
<gene>
    <name evidence="7" type="ORF">MELLADRAFT_123591</name>
</gene>
<dbReference type="GO" id="GO:0000324">
    <property type="term" value="C:fungal-type vacuole"/>
    <property type="evidence" value="ECO:0007669"/>
    <property type="project" value="TreeGrafter"/>
</dbReference>
<dbReference type="Proteomes" id="UP000001072">
    <property type="component" value="Unassembled WGS sequence"/>
</dbReference>
<dbReference type="RefSeq" id="XP_007412558.1">
    <property type="nucleotide sequence ID" value="XM_007412496.1"/>
</dbReference>